<organism evidence="1 2">
    <name type="scientific">Coemansia linderi</name>
    <dbReference type="NCBI Taxonomy" id="2663919"/>
    <lineage>
        <taxon>Eukaryota</taxon>
        <taxon>Fungi</taxon>
        <taxon>Fungi incertae sedis</taxon>
        <taxon>Zoopagomycota</taxon>
        <taxon>Kickxellomycotina</taxon>
        <taxon>Kickxellomycetes</taxon>
        <taxon>Kickxellales</taxon>
        <taxon>Kickxellaceae</taxon>
        <taxon>Coemansia</taxon>
    </lineage>
</organism>
<protein>
    <submittedName>
        <fullName evidence="1">Uncharacterized protein</fullName>
    </submittedName>
</protein>
<dbReference type="EMBL" id="JANBUK010000220">
    <property type="protein sequence ID" value="KAJ2791005.1"/>
    <property type="molecule type" value="Genomic_DNA"/>
</dbReference>
<comment type="caution">
    <text evidence="1">The sequence shown here is derived from an EMBL/GenBank/DDBJ whole genome shotgun (WGS) entry which is preliminary data.</text>
</comment>
<reference evidence="1" key="1">
    <citation type="submission" date="2022-07" db="EMBL/GenBank/DDBJ databases">
        <title>Phylogenomic reconstructions and comparative analyses of Kickxellomycotina fungi.</title>
        <authorList>
            <person name="Reynolds N.K."/>
            <person name="Stajich J.E."/>
            <person name="Barry K."/>
            <person name="Grigoriev I.V."/>
            <person name="Crous P."/>
            <person name="Smith M.E."/>
        </authorList>
    </citation>
    <scope>NUCLEOTIDE SEQUENCE</scope>
    <source>
        <strain evidence="1">BCRC 34191</strain>
    </source>
</reference>
<evidence type="ECO:0000313" key="2">
    <source>
        <dbReference type="Proteomes" id="UP001140066"/>
    </source>
</evidence>
<sequence>MSAIRTAKLQLRKSMHQRLLQLSAVDLSSQSQLVQAHVLALPAFQRAQHVSIYLSMDSAEAQTYGLVEQALASGKSVYVPRCHGQQMDMVRITNLQGLTPNAWGIPEPSHSEPAVDPSVLDFILVPGVAFDKSGSRCGHGKGYYDRYLRQAANAVTCAICLSEQLVDHVPISEHDLKPHILVTPQGIVE</sequence>
<name>A0ACC1KJY2_9FUNG</name>
<dbReference type="Proteomes" id="UP001140066">
    <property type="component" value="Unassembled WGS sequence"/>
</dbReference>
<gene>
    <name evidence="1" type="ORF">GGI18_001437</name>
</gene>
<evidence type="ECO:0000313" key="1">
    <source>
        <dbReference type="EMBL" id="KAJ2791005.1"/>
    </source>
</evidence>
<proteinExistence type="predicted"/>
<keyword evidence="2" id="KW-1185">Reference proteome</keyword>
<accession>A0ACC1KJY2</accession>